<keyword evidence="2" id="KW-0812">Transmembrane</keyword>
<evidence type="ECO:0000313" key="11">
    <source>
        <dbReference type="Proteomes" id="UP000441162"/>
    </source>
</evidence>
<feature type="transmembrane region" description="Helical" evidence="2">
    <location>
        <begin position="6"/>
        <end position="25"/>
    </location>
</feature>
<evidence type="ECO:0000313" key="6">
    <source>
        <dbReference type="EMBL" id="KAA5388227.1"/>
    </source>
</evidence>
<evidence type="ECO:0000313" key="5">
    <source>
        <dbReference type="EMBL" id="KAA5385264.1"/>
    </source>
</evidence>
<dbReference type="SUPFAM" id="SSF48208">
    <property type="entry name" value="Six-hairpin glycosidases"/>
    <property type="match status" value="1"/>
</dbReference>
<proteinExistence type="predicted"/>
<dbReference type="RefSeq" id="WP_007845048.1">
    <property type="nucleotide sequence ID" value="NZ_BAABYF010000001.1"/>
</dbReference>
<evidence type="ECO:0000313" key="10">
    <source>
        <dbReference type="Proteomes" id="UP000347681"/>
    </source>
</evidence>
<name>A0A076IRY1_9BACT</name>
<sequence length="362" mass="42137">MILMVYILTLIGTIALIFFSVDWTIELYKWQSRIHIGRWTDRKAWQQAVEKKARQWLYKSPTVQITDQDRLVLWDMLKGNYRSTTIQSWQDAGLLLSLPEQDAQEYVKRHPSLFIKENWQIDQSLLAYVLKKKDALYMETEKEIKEHFISYQQTEQTIPYRKTLPHIRFVDTIGLVCPFLHQCDFSDLAIRQIEEYDHCLWEEVFPPHAYDLASHKPLGVFDWARGWGWYVLGLIETADLPGNKKRILNLSNHLLPFQKADGGFSCLVFNPNERFESSGSALFGLLFVHAYRVSGDERYLNAAIKIEKALMKATRRDGTIDFAQGDTKGIGSYSQIFDRMPFAQGMGLYLSKTLDIYEKTIG</sequence>
<evidence type="ECO:0000256" key="1">
    <source>
        <dbReference type="ARBA" id="ARBA00022801"/>
    </source>
</evidence>
<dbReference type="Proteomes" id="UP000481700">
    <property type="component" value="Unassembled WGS sequence"/>
</dbReference>
<dbReference type="InterPro" id="IPR010905">
    <property type="entry name" value="Glyco_hydro_88"/>
</dbReference>
<gene>
    <name evidence="3" type="ORF">CE91St7_31100</name>
    <name evidence="6" type="ORF">F2Y44_00440</name>
    <name evidence="8" type="ORF">F2Y51_01255</name>
    <name evidence="7" type="ORF">F2Y58_02385</name>
    <name evidence="5" type="ORF">F2Y61_05365</name>
    <name evidence="4" type="ORF">F2Z07_01720</name>
    <name evidence="9" type="ORF">KSU80_09565</name>
</gene>
<dbReference type="EMBL" id="VVYY01000002">
    <property type="protein sequence ID" value="KAA5400207.1"/>
    <property type="molecule type" value="Genomic_DNA"/>
</dbReference>
<dbReference type="Proteomes" id="UP000481616">
    <property type="component" value="Unassembled WGS sequence"/>
</dbReference>
<keyword evidence="2" id="KW-1133">Transmembrane helix</keyword>
<comment type="caution">
    <text evidence="6">The sequence shown here is derived from an EMBL/GenBank/DDBJ whole genome shotgun (WGS) entry which is preliminary data.</text>
</comment>
<dbReference type="InterPro" id="IPR008928">
    <property type="entry name" value="6-hairpin_glycosidase_sf"/>
</dbReference>
<evidence type="ECO:0000313" key="3">
    <source>
        <dbReference type="EMBL" id="GKH82226.1"/>
    </source>
</evidence>
<evidence type="ECO:0000313" key="13">
    <source>
        <dbReference type="Proteomes" id="UP000481700"/>
    </source>
</evidence>
<dbReference type="EMBL" id="VVZB01000002">
    <property type="protein sequence ID" value="KAA5385264.1"/>
    <property type="molecule type" value="Genomic_DNA"/>
</dbReference>
<dbReference type="GO" id="GO:0016787">
    <property type="term" value="F:hydrolase activity"/>
    <property type="evidence" value="ECO:0007669"/>
    <property type="project" value="UniProtKB-KW"/>
</dbReference>
<dbReference type="AlphaFoldDB" id="A0A076IRY1"/>
<evidence type="ECO:0000313" key="8">
    <source>
        <dbReference type="EMBL" id="KAA5408052.1"/>
    </source>
</evidence>
<dbReference type="Proteomes" id="UP000777173">
    <property type="component" value="Unassembled WGS sequence"/>
</dbReference>
<dbReference type="EMBL" id="VVZV01000001">
    <property type="protein sequence ID" value="KAA5325098.1"/>
    <property type="molecule type" value="Genomic_DNA"/>
</dbReference>
<evidence type="ECO:0000313" key="12">
    <source>
        <dbReference type="Proteomes" id="UP000481616"/>
    </source>
</evidence>
<reference evidence="10 11" key="1">
    <citation type="journal article" date="2019" name="Nat. Med.">
        <title>A library of human gut bacterial isolates paired with longitudinal multiomics data enables mechanistic microbiome research.</title>
        <authorList>
            <person name="Poyet M."/>
            <person name="Groussin M."/>
            <person name="Gibbons S.M."/>
            <person name="Avila-Pacheco J."/>
            <person name="Jiang X."/>
            <person name="Kearney S.M."/>
            <person name="Perrotta A.R."/>
            <person name="Berdy B."/>
            <person name="Zhao S."/>
            <person name="Lieberman T.D."/>
            <person name="Swanson P.K."/>
            <person name="Smith M."/>
            <person name="Roesemann S."/>
            <person name="Alexander J.E."/>
            <person name="Rich S.A."/>
            <person name="Livny J."/>
            <person name="Vlamakis H."/>
            <person name="Clish C."/>
            <person name="Bullock K."/>
            <person name="Deik A."/>
            <person name="Scott J."/>
            <person name="Pierce K.A."/>
            <person name="Xavier R.J."/>
            <person name="Alm E.J."/>
        </authorList>
    </citation>
    <scope>NUCLEOTIDE SEQUENCE [LARGE SCALE GENOMIC DNA]</scope>
    <source>
        <strain evidence="7 12">BIOML-A1</strain>
        <strain evidence="4 13">BIOML-A25</strain>
        <strain evidence="8 11">BIOML-A4</strain>
        <strain evidence="5 10">BIOML-A5</strain>
        <strain evidence="6">BIOML-A8</strain>
    </source>
</reference>
<reference evidence="3" key="3">
    <citation type="submission" date="2022-01" db="EMBL/GenBank/DDBJ databases">
        <title>Novel bile acid biosynthetic pathways are enriched in the microbiome of centenarians.</title>
        <authorList>
            <person name="Sato Y."/>
            <person name="Atarashi K."/>
            <person name="Plichta R.D."/>
            <person name="Arai Y."/>
            <person name="Sasajima S."/>
            <person name="Kearney M.S."/>
            <person name="Suda W."/>
            <person name="Takeshita K."/>
            <person name="Sasaki T."/>
            <person name="Okamoto S."/>
            <person name="Skelly N.A."/>
            <person name="Okamura Y."/>
            <person name="Vlamakis H."/>
            <person name="Li Y."/>
            <person name="Tanoue T."/>
            <person name="Takei H."/>
            <person name="Nittono H."/>
            <person name="Narushima S."/>
            <person name="Irie J."/>
            <person name="Itoh H."/>
            <person name="Moriya K."/>
            <person name="Sugiura Y."/>
            <person name="Suematsu M."/>
            <person name="Moritoki N."/>
            <person name="Shibata S."/>
            <person name="Littman R.D."/>
            <person name="Fischbach A.M."/>
            <person name="Uwamino Y."/>
            <person name="Inoue T."/>
            <person name="Honda A."/>
            <person name="Hattori M."/>
            <person name="Murai T."/>
            <person name="Xavier J.R."/>
            <person name="Hirose N."/>
            <person name="Honda K."/>
        </authorList>
    </citation>
    <scope>NUCLEOTIDE SEQUENCE</scope>
    <source>
        <strain evidence="3">CE91-St7</strain>
    </source>
</reference>
<dbReference type="Pfam" id="PF07470">
    <property type="entry name" value="Glyco_hydro_88"/>
    <property type="match status" value="1"/>
</dbReference>
<dbReference type="Proteomes" id="UP000441162">
    <property type="component" value="Unassembled WGS sequence"/>
</dbReference>
<evidence type="ECO:0000313" key="4">
    <source>
        <dbReference type="EMBL" id="KAA5325098.1"/>
    </source>
</evidence>
<evidence type="ECO:0000313" key="9">
    <source>
        <dbReference type="EMBL" id="MBV3123426.1"/>
    </source>
</evidence>
<dbReference type="Proteomes" id="UP001055104">
    <property type="component" value="Unassembled WGS sequence"/>
</dbReference>
<keyword evidence="2" id="KW-0472">Membrane</keyword>
<dbReference type="InterPro" id="IPR012341">
    <property type="entry name" value="6hp_glycosidase-like_sf"/>
</dbReference>
<evidence type="ECO:0000256" key="2">
    <source>
        <dbReference type="SAM" id="Phobius"/>
    </source>
</evidence>
<dbReference type="EMBL" id="JAHOAX010000007">
    <property type="protein sequence ID" value="MBV3123426.1"/>
    <property type="molecule type" value="Genomic_DNA"/>
</dbReference>
<evidence type="ECO:0000313" key="7">
    <source>
        <dbReference type="EMBL" id="KAA5400207.1"/>
    </source>
</evidence>
<dbReference type="EMBL" id="BQOB01000001">
    <property type="protein sequence ID" value="GKH82226.1"/>
    <property type="molecule type" value="Genomic_DNA"/>
</dbReference>
<dbReference type="eggNOG" id="COG4225">
    <property type="taxonomic scope" value="Bacteria"/>
</dbReference>
<dbReference type="KEGG" id="bdo:EL88_06625"/>
<accession>A0A076IRY1</accession>
<organism evidence="6">
    <name type="scientific">Phocaeicola dorei</name>
    <dbReference type="NCBI Taxonomy" id="357276"/>
    <lineage>
        <taxon>Bacteria</taxon>
        <taxon>Pseudomonadati</taxon>
        <taxon>Bacteroidota</taxon>
        <taxon>Bacteroidia</taxon>
        <taxon>Bacteroidales</taxon>
        <taxon>Bacteroidaceae</taxon>
        <taxon>Phocaeicola</taxon>
    </lineage>
</organism>
<dbReference type="Proteomes" id="UP000347681">
    <property type="component" value="Unassembled WGS sequence"/>
</dbReference>
<dbReference type="EMBL" id="VVZE01000001">
    <property type="protein sequence ID" value="KAA5388227.1"/>
    <property type="molecule type" value="Genomic_DNA"/>
</dbReference>
<dbReference type="GO" id="GO:0005975">
    <property type="term" value="P:carbohydrate metabolic process"/>
    <property type="evidence" value="ECO:0007669"/>
    <property type="project" value="InterPro"/>
</dbReference>
<keyword evidence="1 9" id="KW-0378">Hydrolase</keyword>
<dbReference type="EMBL" id="VVZA01000001">
    <property type="protein sequence ID" value="KAA5408052.1"/>
    <property type="molecule type" value="Genomic_DNA"/>
</dbReference>
<reference evidence="9" key="2">
    <citation type="submission" date="2021-06" db="EMBL/GenBank/DDBJ databases">
        <title>Collection of gut derived symbiotic bacterial strains cultured from healthy donors.</title>
        <authorList>
            <person name="Lin H."/>
            <person name="Littmann E."/>
            <person name="Pamer E.G."/>
        </authorList>
    </citation>
    <scope>NUCLEOTIDE SEQUENCE</scope>
    <source>
        <strain evidence="9">MSK.5.10</strain>
    </source>
</reference>
<protein>
    <submittedName>
        <fullName evidence="9">Glycoside hydrolase family 88 protein</fullName>
    </submittedName>
</protein>
<dbReference type="Gene3D" id="1.50.10.10">
    <property type="match status" value="1"/>
</dbReference>